<dbReference type="KEGG" id="dfi:AXF13_01215"/>
<name>A0A109W3J7_9BACT</name>
<evidence type="ECO:0000313" key="2">
    <source>
        <dbReference type="EMBL" id="AMD88846.1"/>
    </source>
</evidence>
<accession>A0A109W3J7</accession>
<dbReference type="Gene3D" id="3.40.50.10130">
    <property type="match status" value="1"/>
</dbReference>
<dbReference type="AlphaFoldDB" id="A0A109W3J7"/>
<feature type="domain" description="ERCC4" evidence="1">
    <location>
        <begin position="2"/>
        <end position="86"/>
    </location>
</feature>
<organism evidence="2 3">
    <name type="scientific">Desulfovibrio fairfieldensis</name>
    <dbReference type="NCBI Taxonomy" id="44742"/>
    <lineage>
        <taxon>Bacteria</taxon>
        <taxon>Pseudomonadati</taxon>
        <taxon>Thermodesulfobacteriota</taxon>
        <taxon>Desulfovibrionia</taxon>
        <taxon>Desulfovibrionales</taxon>
        <taxon>Desulfovibrionaceae</taxon>
        <taxon>Desulfovibrio</taxon>
    </lineage>
</organism>
<dbReference type="SUPFAM" id="SSF52980">
    <property type="entry name" value="Restriction endonuclease-like"/>
    <property type="match status" value="1"/>
</dbReference>
<dbReference type="InterPro" id="IPR006166">
    <property type="entry name" value="ERCC4_domain"/>
</dbReference>
<reference evidence="3" key="1">
    <citation type="submission" date="2016-02" db="EMBL/GenBank/DDBJ databases">
        <authorList>
            <person name="Holder M.E."/>
            <person name="Ajami N.J."/>
            <person name="Petrosino J.F."/>
        </authorList>
    </citation>
    <scope>NUCLEOTIDE SEQUENCE [LARGE SCALE GENOMIC DNA]</scope>
    <source>
        <strain evidence="3">CCUG 45958</strain>
    </source>
</reference>
<sequence>MRIIQDSREQAPYAFAGPRYEGVEVEAGTLTVGDYSLAGLADRVAVERKELTDLVQCLGRERERFERELQRGAALDAFVVVVEASWADLAGGQYRSRLNPHAACQSVAAFMGRYRVPFLFAGSRTAAEYVTWSFLRQYLESARRRWRSIVKAHGNDKETAA</sequence>
<proteinExistence type="predicted"/>
<dbReference type="RefSeq" id="WP_062251337.1">
    <property type="nucleotide sequence ID" value="NZ_CP014229.1"/>
</dbReference>
<dbReference type="GO" id="GO:0006259">
    <property type="term" value="P:DNA metabolic process"/>
    <property type="evidence" value="ECO:0007669"/>
    <property type="project" value="UniProtKB-ARBA"/>
</dbReference>
<evidence type="ECO:0000313" key="3">
    <source>
        <dbReference type="Proteomes" id="UP000069241"/>
    </source>
</evidence>
<dbReference type="Proteomes" id="UP000069241">
    <property type="component" value="Chromosome"/>
</dbReference>
<evidence type="ECO:0000259" key="1">
    <source>
        <dbReference type="SMART" id="SM00891"/>
    </source>
</evidence>
<keyword evidence="3" id="KW-1185">Reference proteome</keyword>
<dbReference type="GO" id="GO:0004518">
    <property type="term" value="F:nuclease activity"/>
    <property type="evidence" value="ECO:0007669"/>
    <property type="project" value="InterPro"/>
</dbReference>
<dbReference type="InterPro" id="IPR011335">
    <property type="entry name" value="Restrct_endonuc-II-like"/>
</dbReference>
<dbReference type="EMBL" id="CP014229">
    <property type="protein sequence ID" value="AMD88846.1"/>
    <property type="molecule type" value="Genomic_DNA"/>
</dbReference>
<protein>
    <recommendedName>
        <fullName evidence="1">ERCC4 domain-containing protein</fullName>
    </recommendedName>
</protein>
<dbReference type="Pfam" id="PF02732">
    <property type="entry name" value="ERCC4"/>
    <property type="match status" value="1"/>
</dbReference>
<dbReference type="SMART" id="SM00891">
    <property type="entry name" value="ERCC4"/>
    <property type="match status" value="1"/>
</dbReference>
<gene>
    <name evidence="2" type="ORF">AXF13_01215</name>
</gene>
<dbReference type="STRING" id="44742.AXF13_01215"/>
<dbReference type="GO" id="GO:0003677">
    <property type="term" value="F:DNA binding"/>
    <property type="evidence" value="ECO:0007669"/>
    <property type="project" value="InterPro"/>
</dbReference>